<evidence type="ECO:0000256" key="1">
    <source>
        <dbReference type="SAM" id="Phobius"/>
    </source>
</evidence>
<proteinExistence type="predicted"/>
<keyword evidence="1" id="KW-0812">Transmembrane</keyword>
<name>W7QIE4_9ALTE</name>
<dbReference type="STRING" id="1328313.DS2_16134"/>
<protein>
    <recommendedName>
        <fullName evidence="4">Transmembrane protein</fullName>
    </recommendedName>
</protein>
<evidence type="ECO:0000313" key="3">
    <source>
        <dbReference type="Proteomes" id="UP000019276"/>
    </source>
</evidence>
<reference evidence="2 3" key="1">
    <citation type="journal article" date="2014" name="Genome Announc.">
        <title>Draft Genome Sequence of the Agar-Degrading Bacterium Catenovulum sp. Strain DS-2, Isolated from Intestines of Haliotis diversicolor.</title>
        <authorList>
            <person name="Shan D."/>
            <person name="Li X."/>
            <person name="Gu Z."/>
            <person name="Wei G."/>
            <person name="Gao Z."/>
            <person name="Shao Z."/>
        </authorList>
    </citation>
    <scope>NUCLEOTIDE SEQUENCE [LARGE SCALE GENOMIC DNA]</scope>
    <source>
        <strain evidence="2 3">DS-2</strain>
    </source>
</reference>
<feature type="transmembrane region" description="Helical" evidence="1">
    <location>
        <begin position="19"/>
        <end position="36"/>
    </location>
</feature>
<keyword evidence="3" id="KW-1185">Reference proteome</keyword>
<accession>W7QIE4</accession>
<dbReference type="AlphaFoldDB" id="W7QIE4"/>
<sequence length="193" mass="21566">MEKTDNIQLTPGQSSINKWLLLVVFIAPACLAWLALQNNWFNIAVTNQGKLLQPAVQIDIEKFPQHMQRKWVVAYFADAECSECQSAAYLISQVKIALGREQSRSEIAFISQSPTPNHAIQSAYSDISWISLSQLPQLTKQSFYVIDPLGQVILQYNMNISHPAGEALAEQDKKLGKAILADLRKLLKLSKIG</sequence>
<gene>
    <name evidence="2" type="ORF">DS2_16134</name>
</gene>
<dbReference type="EMBL" id="ARZY01000039">
    <property type="protein sequence ID" value="EWH08697.1"/>
    <property type="molecule type" value="Genomic_DNA"/>
</dbReference>
<dbReference type="RefSeq" id="WP_035015922.1">
    <property type="nucleotide sequence ID" value="NZ_ARZY01000039.1"/>
</dbReference>
<comment type="caution">
    <text evidence="2">The sequence shown here is derived from an EMBL/GenBank/DDBJ whole genome shotgun (WGS) entry which is preliminary data.</text>
</comment>
<dbReference type="OrthoDB" id="9785445at2"/>
<evidence type="ECO:0008006" key="4">
    <source>
        <dbReference type="Google" id="ProtNLM"/>
    </source>
</evidence>
<keyword evidence="1" id="KW-0472">Membrane</keyword>
<evidence type="ECO:0000313" key="2">
    <source>
        <dbReference type="EMBL" id="EWH08697.1"/>
    </source>
</evidence>
<organism evidence="2 3">
    <name type="scientific">Catenovulum agarivorans DS-2</name>
    <dbReference type="NCBI Taxonomy" id="1328313"/>
    <lineage>
        <taxon>Bacteria</taxon>
        <taxon>Pseudomonadati</taxon>
        <taxon>Pseudomonadota</taxon>
        <taxon>Gammaproteobacteria</taxon>
        <taxon>Alteromonadales</taxon>
        <taxon>Alteromonadaceae</taxon>
        <taxon>Catenovulum</taxon>
    </lineage>
</organism>
<dbReference type="Proteomes" id="UP000019276">
    <property type="component" value="Unassembled WGS sequence"/>
</dbReference>
<dbReference type="eggNOG" id="COG1999">
    <property type="taxonomic scope" value="Bacteria"/>
</dbReference>
<keyword evidence="1" id="KW-1133">Transmembrane helix</keyword>